<evidence type="ECO:0000256" key="4">
    <source>
        <dbReference type="ARBA" id="ARBA00022989"/>
    </source>
</evidence>
<accession>A0ABW9RI14</accession>
<keyword evidence="3 6" id="KW-0812">Transmembrane</keyword>
<feature type="transmembrane region" description="Helical" evidence="6">
    <location>
        <begin position="393"/>
        <end position="412"/>
    </location>
</feature>
<feature type="transmembrane region" description="Helical" evidence="6">
    <location>
        <begin position="449"/>
        <end position="471"/>
    </location>
</feature>
<feature type="transmembrane region" description="Helical" evidence="6">
    <location>
        <begin position="424"/>
        <end position="443"/>
    </location>
</feature>
<feature type="transmembrane region" description="Helical" evidence="6">
    <location>
        <begin position="12"/>
        <end position="32"/>
    </location>
</feature>
<keyword evidence="8" id="KW-1185">Reference proteome</keyword>
<dbReference type="InterPro" id="IPR002797">
    <property type="entry name" value="Polysacc_synth"/>
</dbReference>
<name>A0ABW9RI14_9BACT</name>
<gene>
    <name evidence="7" type="ORF">E1163_01950</name>
</gene>
<keyword evidence="4 6" id="KW-1133">Transmembrane helix</keyword>
<feature type="transmembrane region" description="Helical" evidence="6">
    <location>
        <begin position="335"/>
        <end position="357"/>
    </location>
</feature>
<dbReference type="InterPro" id="IPR050833">
    <property type="entry name" value="Poly_Biosynth_Transport"/>
</dbReference>
<feature type="transmembrane region" description="Helical" evidence="6">
    <location>
        <begin position="220"/>
        <end position="237"/>
    </location>
</feature>
<evidence type="ECO:0000256" key="3">
    <source>
        <dbReference type="ARBA" id="ARBA00022692"/>
    </source>
</evidence>
<feature type="transmembrane region" description="Helical" evidence="6">
    <location>
        <begin position="148"/>
        <end position="171"/>
    </location>
</feature>
<dbReference type="RefSeq" id="WP_155168924.1">
    <property type="nucleotide sequence ID" value="NZ_BAAAFL010000008.1"/>
</dbReference>
<evidence type="ECO:0000256" key="2">
    <source>
        <dbReference type="ARBA" id="ARBA00022475"/>
    </source>
</evidence>
<dbReference type="EMBL" id="SMLW01000282">
    <property type="protein sequence ID" value="MTI23707.1"/>
    <property type="molecule type" value="Genomic_DNA"/>
</dbReference>
<proteinExistence type="predicted"/>
<feature type="transmembrane region" description="Helical" evidence="6">
    <location>
        <begin position="177"/>
        <end position="199"/>
    </location>
</feature>
<feature type="transmembrane region" description="Helical" evidence="6">
    <location>
        <begin position="249"/>
        <end position="269"/>
    </location>
</feature>
<feature type="transmembrane region" description="Helical" evidence="6">
    <location>
        <begin position="44"/>
        <end position="65"/>
    </location>
</feature>
<evidence type="ECO:0000256" key="6">
    <source>
        <dbReference type="SAM" id="Phobius"/>
    </source>
</evidence>
<dbReference type="Proteomes" id="UP000798808">
    <property type="component" value="Unassembled WGS sequence"/>
</dbReference>
<evidence type="ECO:0000313" key="7">
    <source>
        <dbReference type="EMBL" id="MTI23707.1"/>
    </source>
</evidence>
<evidence type="ECO:0000313" key="8">
    <source>
        <dbReference type="Proteomes" id="UP000798808"/>
    </source>
</evidence>
<sequence length="492" mass="55401">MGIVSNSSIKFSIILFAGIGLGYINTVLIFPNVLTEEEFGLTRILMSASAVIAQIAQLGSGNIIVRFHPHLKTDKTNTTLSIGLIISLIGLALASLFLFLFDDYVVSMYQEKSALFSRYFYLLLPFMASLIFYNLFDSYLRVIFKNSVPAFLNFILLRVFWLVVVLLYYFGFLGLTSFINIYVGCQLLIALIALGYMAYLKQLNITFRFSDEKIQLIKSMYRFGLYTIISGLSVFLINRIDILMVGKYIGLEGVAIYSIAFYISTVVMVPAQSISRTSNVLASDAAKNNDHSTLNRLYKKSALNQFLFCALIFTLIIVNYHNLMHFLPDTYHNSFTVFLLLGFAKIVETGFGINGAIILNSKYYRVDTALSLFLLILTILTNLYFIPLYGIEGAALATMISVVTFNILRYLFIKVKMNLSPFTLEYLGIVLLLTASTLLAYIMPSITSVYIDILLRSMLLVVLSVPAIYMLNLSPDFNKVVDGFTGFFYKVK</sequence>
<feature type="transmembrane region" description="Helical" evidence="6">
    <location>
        <begin position="302"/>
        <end position="323"/>
    </location>
</feature>
<evidence type="ECO:0000256" key="1">
    <source>
        <dbReference type="ARBA" id="ARBA00004651"/>
    </source>
</evidence>
<dbReference type="PANTHER" id="PTHR30250">
    <property type="entry name" value="PST FAMILY PREDICTED COLANIC ACID TRANSPORTER"/>
    <property type="match status" value="1"/>
</dbReference>
<evidence type="ECO:0000256" key="5">
    <source>
        <dbReference type="ARBA" id="ARBA00023136"/>
    </source>
</evidence>
<dbReference type="Pfam" id="PF01943">
    <property type="entry name" value="Polysacc_synt"/>
    <property type="match status" value="1"/>
</dbReference>
<keyword evidence="5 6" id="KW-0472">Membrane</keyword>
<evidence type="ECO:0008006" key="9">
    <source>
        <dbReference type="Google" id="ProtNLM"/>
    </source>
</evidence>
<protein>
    <recommendedName>
        <fullName evidence="9">Polysaccharide biosynthesis protein C-terminal domain-containing protein</fullName>
    </recommendedName>
</protein>
<dbReference type="PANTHER" id="PTHR30250:SF11">
    <property type="entry name" value="O-ANTIGEN TRANSPORTER-RELATED"/>
    <property type="match status" value="1"/>
</dbReference>
<feature type="transmembrane region" description="Helical" evidence="6">
    <location>
        <begin position="77"/>
        <end position="99"/>
    </location>
</feature>
<feature type="transmembrane region" description="Helical" evidence="6">
    <location>
        <begin position="369"/>
        <end position="387"/>
    </location>
</feature>
<reference evidence="7 8" key="1">
    <citation type="submission" date="2019-02" db="EMBL/GenBank/DDBJ databases">
        <authorList>
            <person name="Goldberg S.R."/>
            <person name="Haltli B.A."/>
            <person name="Correa H."/>
            <person name="Russell K.G."/>
        </authorList>
    </citation>
    <scope>NUCLEOTIDE SEQUENCE [LARGE SCALE GENOMIC DNA]</scope>
    <source>
        <strain evidence="7 8">JCM 16186</strain>
    </source>
</reference>
<keyword evidence="2" id="KW-1003">Cell membrane</keyword>
<comment type="subcellular location">
    <subcellularLocation>
        <location evidence="1">Cell membrane</location>
        <topology evidence="1">Multi-pass membrane protein</topology>
    </subcellularLocation>
</comment>
<organism evidence="7 8">
    <name type="scientific">Fulvivirga kasyanovii</name>
    <dbReference type="NCBI Taxonomy" id="396812"/>
    <lineage>
        <taxon>Bacteria</taxon>
        <taxon>Pseudomonadati</taxon>
        <taxon>Bacteroidota</taxon>
        <taxon>Cytophagia</taxon>
        <taxon>Cytophagales</taxon>
        <taxon>Fulvivirgaceae</taxon>
        <taxon>Fulvivirga</taxon>
    </lineage>
</organism>
<comment type="caution">
    <text evidence="7">The sequence shown here is derived from an EMBL/GenBank/DDBJ whole genome shotgun (WGS) entry which is preliminary data.</text>
</comment>
<feature type="transmembrane region" description="Helical" evidence="6">
    <location>
        <begin position="119"/>
        <end position="136"/>
    </location>
</feature>